<feature type="domain" description="Pyridine nucleotide-disulphide oxidoreductase dimerisation" evidence="12">
    <location>
        <begin position="347"/>
        <end position="452"/>
    </location>
</feature>
<evidence type="ECO:0000256" key="2">
    <source>
        <dbReference type="ARBA" id="ARBA00022630"/>
    </source>
</evidence>
<feature type="binding site" evidence="9">
    <location>
        <begin position="177"/>
        <end position="184"/>
    </location>
    <ligand>
        <name>NAD(+)</name>
        <dbReference type="ChEBI" id="CHEBI:57540"/>
    </ligand>
</feature>
<dbReference type="RefSeq" id="WP_041503990.1">
    <property type="nucleotide sequence ID" value="NZ_JPIT01000031.1"/>
</dbReference>
<feature type="binding site" evidence="9">
    <location>
        <position position="200"/>
    </location>
    <ligand>
        <name>NAD(+)</name>
        <dbReference type="ChEBI" id="CHEBI:57540"/>
    </ligand>
</feature>
<feature type="binding site" evidence="9">
    <location>
        <position position="310"/>
    </location>
    <ligand>
        <name>FAD</name>
        <dbReference type="ChEBI" id="CHEBI:57692"/>
    </ligand>
</feature>
<dbReference type="Pfam" id="PF07992">
    <property type="entry name" value="Pyr_redox_2"/>
    <property type="match status" value="1"/>
</dbReference>
<evidence type="ECO:0000313" key="17">
    <source>
        <dbReference type="Proteomes" id="UP000031980"/>
    </source>
</evidence>
<evidence type="ECO:0000256" key="1">
    <source>
        <dbReference type="ARBA" id="ARBA00007532"/>
    </source>
</evidence>
<accession>A0A0C3MHE7</accession>
<evidence type="ECO:0000259" key="13">
    <source>
        <dbReference type="Pfam" id="PF07992"/>
    </source>
</evidence>
<evidence type="ECO:0000256" key="5">
    <source>
        <dbReference type="ARBA" id="ARBA00023002"/>
    </source>
</evidence>
<name>A0A0C3MHE7_9PORP</name>
<evidence type="ECO:0000256" key="4">
    <source>
        <dbReference type="ARBA" id="ARBA00022857"/>
    </source>
</evidence>
<evidence type="ECO:0000313" key="15">
    <source>
        <dbReference type="EMBL" id="KIO45978.1"/>
    </source>
</evidence>
<dbReference type="Proteomes" id="UP000031980">
    <property type="component" value="Unassembled WGS sequence"/>
</dbReference>
<evidence type="ECO:0000256" key="7">
    <source>
        <dbReference type="ARBA" id="ARBA00023284"/>
    </source>
</evidence>
<dbReference type="InterPro" id="IPR004099">
    <property type="entry name" value="Pyr_nucl-diS_OxRdtase_dimer"/>
</dbReference>
<reference evidence="14 16" key="2">
    <citation type="submission" date="2014-07" db="EMBL/GenBank/DDBJ databases">
        <title>Porphyromonadaceae bacterium OUH 334697 = ATCC BAA-2682 = DSM 28341 draft genome.</title>
        <authorList>
            <person name="Sydenham T.V."/>
            <person name="Hasman H."/>
            <person name="Justesen U.S."/>
        </authorList>
    </citation>
    <scope>NUCLEOTIDE SEQUENCE [LARGE SCALE GENOMIC DNA]</scope>
    <source>
        <strain evidence="14 16">OUH 334697</strain>
    </source>
</reference>
<keyword evidence="3 9" id="KW-0274">FAD</keyword>
<evidence type="ECO:0000313" key="14">
    <source>
        <dbReference type="EMBL" id="KIO43814.1"/>
    </source>
</evidence>
<comment type="cofactor">
    <cofactor evidence="9">
        <name>FAD</name>
        <dbReference type="ChEBI" id="CHEBI:57692"/>
    </cofactor>
    <text evidence="9">Binds 1 FAD per subunit.</text>
</comment>
<evidence type="ECO:0000313" key="16">
    <source>
        <dbReference type="Proteomes" id="UP000031937"/>
    </source>
</evidence>
<proteinExistence type="inferred from homology"/>
<dbReference type="GO" id="GO:0003955">
    <property type="term" value="F:NAD(P)H dehydrogenase (quinone) activity"/>
    <property type="evidence" value="ECO:0007669"/>
    <property type="project" value="TreeGrafter"/>
</dbReference>
<sequence length="456" mass="50258">MKQYDAIIIGFGKGGKTLATGLAKRNWTVAMIERSAQMYGGTCINIGCIPTKTLVHQAKIAEYKDFASFEEKRAFYRQAVQKKNEVTALLRKKNYHNLADEKNITVYTGTGSFVSPEVVSVQMPEGNVQLKAKYIFINTGAETIVPSIDGIEESKRVYTSTSIMELADLPRHLVIVGGGYIGLEFASMYASFGSEVTVLEGFNELIPKEDRDIAANVKEVLEKKGIRFYMGVKVTSIQDKGETAIVSYQTTENTSRTEIKADAVLLATGRKPNTAGLNLESTGIKTNERGAIVTDEHLRTNIPHIYAMGDATGGLQFTYISLDDSRIVSDDLFGDQKRNTSDRNPVSYSVFIDPPLSRVGISEEEARKNKIEIVVKKLAVASIPRTLTVGETEGVLKAIIDAKTNQILGCTLFCTDSHEMINTIALAIKTGQDYRVLRDFIYTHPSMTESFNVLLS</sequence>
<comment type="similarity">
    <text evidence="1 11">Belongs to the class-I pyridine nucleotide-disulfide oxidoreductase family.</text>
</comment>
<feature type="disulfide bond" description="Redox-active" evidence="10">
    <location>
        <begin position="43"/>
        <end position="48"/>
    </location>
</feature>
<keyword evidence="7 11" id="KW-0676">Redox-active center</keyword>
<dbReference type="PIRSF" id="PIRSF000350">
    <property type="entry name" value="Mercury_reductase_MerA"/>
    <property type="match status" value="1"/>
</dbReference>
<organism evidence="15 17">
    <name type="scientific">Sanguibacteroides justesenii</name>
    <dbReference type="NCBI Taxonomy" id="1547597"/>
    <lineage>
        <taxon>Bacteria</taxon>
        <taxon>Pseudomonadati</taxon>
        <taxon>Bacteroidota</taxon>
        <taxon>Bacteroidia</taxon>
        <taxon>Bacteroidales</taxon>
        <taxon>Porphyromonadaceae</taxon>
        <taxon>Sanguibacteroides</taxon>
    </lineage>
</organism>
<keyword evidence="9" id="KW-0547">Nucleotide-binding</keyword>
<dbReference type="InterPro" id="IPR023753">
    <property type="entry name" value="FAD/NAD-binding_dom"/>
</dbReference>
<dbReference type="EMBL" id="JPIT01000031">
    <property type="protein sequence ID" value="KIO43814.1"/>
    <property type="molecule type" value="Genomic_DNA"/>
</dbReference>
<protein>
    <submittedName>
        <fullName evidence="15">Pyridine nucleotide-disulfide oxidoreductase</fullName>
    </submittedName>
</protein>
<keyword evidence="5 11" id="KW-0560">Oxidoreductase</keyword>
<dbReference type="PRINTS" id="PR00368">
    <property type="entry name" value="FADPNR"/>
</dbReference>
<dbReference type="InterPro" id="IPR001100">
    <property type="entry name" value="Pyr_nuc-diS_OxRdtase"/>
</dbReference>
<evidence type="ECO:0000256" key="8">
    <source>
        <dbReference type="PIRSR" id="PIRSR000350-2"/>
    </source>
</evidence>
<keyword evidence="17" id="KW-1185">Reference proteome</keyword>
<keyword evidence="6" id="KW-1015">Disulfide bond</keyword>
<feature type="binding site" evidence="9">
    <location>
        <position position="269"/>
    </location>
    <ligand>
        <name>NAD(+)</name>
        <dbReference type="ChEBI" id="CHEBI:57540"/>
    </ligand>
</feature>
<evidence type="ECO:0000256" key="10">
    <source>
        <dbReference type="PIRSR" id="PIRSR000350-4"/>
    </source>
</evidence>
<keyword evidence="2 11" id="KW-0285">Flavoprotein</keyword>
<evidence type="ECO:0000259" key="12">
    <source>
        <dbReference type="Pfam" id="PF02852"/>
    </source>
</evidence>
<dbReference type="Gene3D" id="3.50.50.60">
    <property type="entry name" value="FAD/NAD(P)-binding domain"/>
    <property type="match status" value="2"/>
</dbReference>
<dbReference type="InterPro" id="IPR012999">
    <property type="entry name" value="Pyr_OxRdtase_I_AS"/>
</dbReference>
<evidence type="ECO:0000256" key="11">
    <source>
        <dbReference type="RuleBase" id="RU003691"/>
    </source>
</evidence>
<dbReference type="FunFam" id="3.30.390.30:FF:000001">
    <property type="entry name" value="Dihydrolipoyl dehydrogenase"/>
    <property type="match status" value="1"/>
</dbReference>
<dbReference type="InterPro" id="IPR016156">
    <property type="entry name" value="FAD/NAD-linked_Rdtase_dimer_sf"/>
</dbReference>
<gene>
    <name evidence="15" type="ORF">BA92_05920</name>
    <name evidence="14" type="ORF">IE90_11970</name>
</gene>
<feature type="binding site" evidence="9">
    <location>
        <position position="111"/>
    </location>
    <ligand>
        <name>FAD</name>
        <dbReference type="ChEBI" id="CHEBI:57692"/>
    </ligand>
</feature>
<dbReference type="SUPFAM" id="SSF51905">
    <property type="entry name" value="FAD/NAD(P)-binding domain"/>
    <property type="match status" value="1"/>
</dbReference>
<reference evidence="15 17" key="1">
    <citation type="submission" date="2014-07" db="EMBL/GenBank/DDBJ databases">
        <title>Porphyromonadaceae bacterium OUH 308042 = ATCC BAA-2681 = DSM 28342 draft genome.</title>
        <authorList>
            <person name="Sydenham T.V."/>
            <person name="Hasman H."/>
            <person name="Justensen U.S."/>
        </authorList>
    </citation>
    <scope>NUCLEOTIDE SEQUENCE [LARGE SCALE GENOMIC DNA]</scope>
    <source>
        <strain evidence="15 17">OUH 308042</strain>
    </source>
</reference>
<dbReference type="Pfam" id="PF02852">
    <property type="entry name" value="Pyr_redox_dim"/>
    <property type="match status" value="1"/>
</dbReference>
<dbReference type="GO" id="GO:0016668">
    <property type="term" value="F:oxidoreductase activity, acting on a sulfur group of donors, NAD(P) as acceptor"/>
    <property type="evidence" value="ECO:0007669"/>
    <property type="project" value="InterPro"/>
</dbReference>
<evidence type="ECO:0000256" key="3">
    <source>
        <dbReference type="ARBA" id="ARBA00022827"/>
    </source>
</evidence>
<dbReference type="AlphaFoldDB" id="A0A0C3MHE7"/>
<dbReference type="Proteomes" id="UP000031937">
    <property type="component" value="Unassembled WGS sequence"/>
</dbReference>
<evidence type="ECO:0000256" key="9">
    <source>
        <dbReference type="PIRSR" id="PIRSR000350-3"/>
    </source>
</evidence>
<keyword evidence="9" id="KW-0520">NAD</keyword>
<dbReference type="EMBL" id="JPIU01000037">
    <property type="protein sequence ID" value="KIO45978.1"/>
    <property type="molecule type" value="Genomic_DNA"/>
</dbReference>
<feature type="binding site" evidence="9">
    <location>
        <position position="52"/>
    </location>
    <ligand>
        <name>FAD</name>
        <dbReference type="ChEBI" id="CHEBI:57692"/>
    </ligand>
</feature>
<feature type="domain" description="FAD/NAD(P)-binding" evidence="13">
    <location>
        <begin position="4"/>
        <end position="319"/>
    </location>
</feature>
<dbReference type="PRINTS" id="PR00411">
    <property type="entry name" value="PNDRDTASEI"/>
</dbReference>
<dbReference type="PANTHER" id="PTHR43014:SF4">
    <property type="entry name" value="PYRIDINE NUCLEOTIDE-DISULFIDE OXIDOREDUCTASE RCLA-RELATED"/>
    <property type="match status" value="1"/>
</dbReference>
<keyword evidence="4" id="KW-0521">NADP</keyword>
<dbReference type="InterPro" id="IPR036188">
    <property type="entry name" value="FAD/NAD-bd_sf"/>
</dbReference>
<dbReference type="GO" id="GO:0050660">
    <property type="term" value="F:flavin adenine dinucleotide binding"/>
    <property type="evidence" value="ECO:0007669"/>
    <property type="project" value="TreeGrafter"/>
</dbReference>
<dbReference type="PANTHER" id="PTHR43014">
    <property type="entry name" value="MERCURIC REDUCTASE"/>
    <property type="match status" value="1"/>
</dbReference>
<comment type="caution">
    <text evidence="15">The sequence shown here is derived from an EMBL/GenBank/DDBJ whole genome shotgun (WGS) entry which is preliminary data.</text>
</comment>
<evidence type="ECO:0000256" key="6">
    <source>
        <dbReference type="ARBA" id="ARBA00023157"/>
    </source>
</evidence>
<dbReference type="PROSITE" id="PS00076">
    <property type="entry name" value="PYRIDINE_REDOX_1"/>
    <property type="match status" value="1"/>
</dbReference>
<dbReference type="SUPFAM" id="SSF55424">
    <property type="entry name" value="FAD/NAD-linked reductases, dimerisation (C-terminal) domain"/>
    <property type="match status" value="1"/>
</dbReference>
<feature type="active site" description="Proton acceptor" evidence="8">
    <location>
        <position position="444"/>
    </location>
</feature>
<dbReference type="Gene3D" id="3.30.390.30">
    <property type="match status" value="1"/>
</dbReference>